<dbReference type="EMBL" id="MT860396">
    <property type="protein sequence ID" value="UDM55695.1"/>
    <property type="molecule type" value="mRNA"/>
</dbReference>
<dbReference type="InterPro" id="IPR008949">
    <property type="entry name" value="Isoprenoid_synthase_dom_sf"/>
</dbReference>
<keyword evidence="3" id="KW-0460">Magnesium</keyword>
<dbReference type="PANTHER" id="PTHR43281:SF6">
    <property type="entry name" value="HETERODIMERIC GERANYLGERANYL PYROPHOSPHATE SYNTHASE SMALL SUBUNIT, CHLOROPLASTIC-LIKE"/>
    <property type="match status" value="1"/>
</dbReference>
<evidence type="ECO:0000313" key="4">
    <source>
        <dbReference type="EMBL" id="UDM55695.1"/>
    </source>
</evidence>
<proteinExistence type="evidence at transcript level"/>
<dbReference type="GO" id="GO:0046872">
    <property type="term" value="F:metal ion binding"/>
    <property type="evidence" value="ECO:0007669"/>
    <property type="project" value="UniProtKB-KW"/>
</dbReference>
<protein>
    <submittedName>
        <fullName evidence="4">Heterodimeric geranylgeranyl pyrophosphate synthase</fullName>
    </submittedName>
</protein>
<evidence type="ECO:0000256" key="3">
    <source>
        <dbReference type="ARBA" id="ARBA00022842"/>
    </source>
</evidence>
<name>A0A8K1P934_STERE</name>
<sequence length="273" mass="29447">MAGFHLPLYRTNLIRSSSSPAPSAYTKPTVVTQNLSYWNSIYSDIESHLKKVIPIRDPVSIFEPMHHLTFAPPRTTAPALCVAACEAVGGNREDAIVAASAIHLMHATIYTHDHLLLTDRVGREPESEIPHRFGTNIELLIADGIMPFGFELLAGSAGDNSEKILKVIVEITGAIGSQEMVAGEDGGVGRPAGLLHGCGAACGAIIGGGNVEEIDRLKRFGLYVGKIQGLLSEKSKNEGCEMELLETWRALALKELEYFDSRKVEQISSIVGV</sequence>
<dbReference type="Gene3D" id="1.10.600.10">
    <property type="entry name" value="Farnesyl Diphosphate Synthase"/>
    <property type="match status" value="2"/>
</dbReference>
<comment type="cofactor">
    <cofactor evidence="1">
        <name>Mg(2+)</name>
        <dbReference type="ChEBI" id="CHEBI:18420"/>
    </cofactor>
</comment>
<dbReference type="GO" id="GO:0004659">
    <property type="term" value="F:prenyltransferase activity"/>
    <property type="evidence" value="ECO:0007669"/>
    <property type="project" value="TreeGrafter"/>
</dbReference>
<dbReference type="PANTHER" id="PTHR43281">
    <property type="entry name" value="FARNESYL DIPHOSPHATE SYNTHASE"/>
    <property type="match status" value="1"/>
</dbReference>
<keyword evidence="2" id="KW-0479">Metal-binding</keyword>
<accession>A0A8K1P934</accession>
<organism evidence="4">
    <name type="scientific">Stevia rebaudiana</name>
    <name type="common">Stevia</name>
    <name type="synonym">Eupatorium rebaudianum</name>
    <dbReference type="NCBI Taxonomy" id="55670"/>
    <lineage>
        <taxon>Eukaryota</taxon>
        <taxon>Viridiplantae</taxon>
        <taxon>Streptophyta</taxon>
        <taxon>Embryophyta</taxon>
        <taxon>Tracheophyta</taxon>
        <taxon>Spermatophyta</taxon>
        <taxon>Magnoliopsida</taxon>
        <taxon>eudicotyledons</taxon>
        <taxon>Gunneridae</taxon>
        <taxon>Pentapetalae</taxon>
        <taxon>asterids</taxon>
        <taxon>campanulids</taxon>
        <taxon>Asterales</taxon>
        <taxon>Asteraceae</taxon>
        <taxon>Asteroideae</taxon>
        <taxon>Heliantheae alliance</taxon>
        <taxon>Eupatorieae</taxon>
        <taxon>Stevia</taxon>
    </lineage>
</organism>
<dbReference type="AlphaFoldDB" id="A0A8K1P934"/>
<reference evidence="4" key="1">
    <citation type="submission" date="2020-08" db="EMBL/GenBank/DDBJ databases">
        <authorList>
            <person name="Azidi A.N."/>
        </authorList>
    </citation>
    <scope>NUCLEOTIDE SEQUENCE</scope>
</reference>
<evidence type="ECO:0000256" key="2">
    <source>
        <dbReference type="ARBA" id="ARBA00022723"/>
    </source>
</evidence>
<dbReference type="SUPFAM" id="SSF48576">
    <property type="entry name" value="Terpenoid synthases"/>
    <property type="match status" value="1"/>
</dbReference>
<evidence type="ECO:0000256" key="1">
    <source>
        <dbReference type="ARBA" id="ARBA00001946"/>
    </source>
</evidence>